<dbReference type="PROSITE" id="PS51257">
    <property type="entry name" value="PROKAR_LIPOPROTEIN"/>
    <property type="match status" value="1"/>
</dbReference>
<evidence type="ECO:0000313" key="2">
    <source>
        <dbReference type="Proteomes" id="UP000800200"/>
    </source>
</evidence>
<dbReference type="AlphaFoldDB" id="A0A6A6EJW9"/>
<sequence length="78" mass="8880">MSTFPRRRENSACMYVTFTSSCLGSLAFRLPPISPSRFSLHLLRSNRLRNSEGKFLTFGFSGSEYLKSPQNASYRSSF</sequence>
<dbReference type="EMBL" id="ML994615">
    <property type="protein sequence ID" value="KAF2192427.1"/>
    <property type="molecule type" value="Genomic_DNA"/>
</dbReference>
<proteinExistence type="predicted"/>
<evidence type="ECO:0000313" key="1">
    <source>
        <dbReference type="EMBL" id="KAF2192427.1"/>
    </source>
</evidence>
<protein>
    <submittedName>
        <fullName evidence="1">Uncharacterized protein</fullName>
    </submittedName>
</protein>
<accession>A0A6A6EJW9</accession>
<gene>
    <name evidence="1" type="ORF">K469DRAFT_311468</name>
</gene>
<organism evidence="1 2">
    <name type="scientific">Zopfia rhizophila CBS 207.26</name>
    <dbReference type="NCBI Taxonomy" id="1314779"/>
    <lineage>
        <taxon>Eukaryota</taxon>
        <taxon>Fungi</taxon>
        <taxon>Dikarya</taxon>
        <taxon>Ascomycota</taxon>
        <taxon>Pezizomycotina</taxon>
        <taxon>Dothideomycetes</taxon>
        <taxon>Dothideomycetes incertae sedis</taxon>
        <taxon>Zopfiaceae</taxon>
        <taxon>Zopfia</taxon>
    </lineage>
</organism>
<reference evidence="1" key="1">
    <citation type="journal article" date="2020" name="Stud. Mycol.">
        <title>101 Dothideomycetes genomes: a test case for predicting lifestyles and emergence of pathogens.</title>
        <authorList>
            <person name="Haridas S."/>
            <person name="Albert R."/>
            <person name="Binder M."/>
            <person name="Bloem J."/>
            <person name="Labutti K."/>
            <person name="Salamov A."/>
            <person name="Andreopoulos B."/>
            <person name="Baker S."/>
            <person name="Barry K."/>
            <person name="Bills G."/>
            <person name="Bluhm B."/>
            <person name="Cannon C."/>
            <person name="Castanera R."/>
            <person name="Culley D."/>
            <person name="Daum C."/>
            <person name="Ezra D."/>
            <person name="Gonzalez J."/>
            <person name="Henrissat B."/>
            <person name="Kuo A."/>
            <person name="Liang C."/>
            <person name="Lipzen A."/>
            <person name="Lutzoni F."/>
            <person name="Magnuson J."/>
            <person name="Mondo S."/>
            <person name="Nolan M."/>
            <person name="Ohm R."/>
            <person name="Pangilinan J."/>
            <person name="Park H.-J."/>
            <person name="Ramirez L."/>
            <person name="Alfaro M."/>
            <person name="Sun H."/>
            <person name="Tritt A."/>
            <person name="Yoshinaga Y."/>
            <person name="Zwiers L.-H."/>
            <person name="Turgeon B."/>
            <person name="Goodwin S."/>
            <person name="Spatafora J."/>
            <person name="Crous P."/>
            <person name="Grigoriev I."/>
        </authorList>
    </citation>
    <scope>NUCLEOTIDE SEQUENCE</scope>
    <source>
        <strain evidence="1">CBS 207.26</strain>
    </source>
</reference>
<name>A0A6A6EJW9_9PEZI</name>
<keyword evidence="2" id="KW-1185">Reference proteome</keyword>
<dbReference type="Proteomes" id="UP000800200">
    <property type="component" value="Unassembled WGS sequence"/>
</dbReference>